<proteinExistence type="predicted"/>
<name>A0ACB8B0L5_9AGAM</name>
<dbReference type="EMBL" id="MU266700">
    <property type="protein sequence ID" value="KAH7919055.1"/>
    <property type="molecule type" value="Genomic_DNA"/>
</dbReference>
<accession>A0ACB8B0L5</accession>
<comment type="caution">
    <text evidence="1">The sequence shown here is derived from an EMBL/GenBank/DDBJ whole genome shotgun (WGS) entry which is preliminary data.</text>
</comment>
<gene>
    <name evidence="1" type="ORF">BV22DRAFT_1134128</name>
</gene>
<organism evidence="1 2">
    <name type="scientific">Leucogyrophana mollusca</name>
    <dbReference type="NCBI Taxonomy" id="85980"/>
    <lineage>
        <taxon>Eukaryota</taxon>
        <taxon>Fungi</taxon>
        <taxon>Dikarya</taxon>
        <taxon>Basidiomycota</taxon>
        <taxon>Agaricomycotina</taxon>
        <taxon>Agaricomycetes</taxon>
        <taxon>Agaricomycetidae</taxon>
        <taxon>Boletales</taxon>
        <taxon>Boletales incertae sedis</taxon>
        <taxon>Leucogyrophana</taxon>
    </lineage>
</organism>
<dbReference type="Proteomes" id="UP000790709">
    <property type="component" value="Unassembled WGS sequence"/>
</dbReference>
<keyword evidence="2" id="KW-1185">Reference proteome</keyword>
<reference evidence="1" key="1">
    <citation type="journal article" date="2021" name="New Phytol.">
        <title>Evolutionary innovations through gain and loss of genes in the ectomycorrhizal Boletales.</title>
        <authorList>
            <person name="Wu G."/>
            <person name="Miyauchi S."/>
            <person name="Morin E."/>
            <person name="Kuo A."/>
            <person name="Drula E."/>
            <person name="Varga T."/>
            <person name="Kohler A."/>
            <person name="Feng B."/>
            <person name="Cao Y."/>
            <person name="Lipzen A."/>
            <person name="Daum C."/>
            <person name="Hundley H."/>
            <person name="Pangilinan J."/>
            <person name="Johnson J."/>
            <person name="Barry K."/>
            <person name="LaButti K."/>
            <person name="Ng V."/>
            <person name="Ahrendt S."/>
            <person name="Min B."/>
            <person name="Choi I.G."/>
            <person name="Park H."/>
            <person name="Plett J.M."/>
            <person name="Magnuson J."/>
            <person name="Spatafora J.W."/>
            <person name="Nagy L.G."/>
            <person name="Henrissat B."/>
            <person name="Grigoriev I.V."/>
            <person name="Yang Z.L."/>
            <person name="Xu J."/>
            <person name="Martin F.M."/>
        </authorList>
    </citation>
    <scope>NUCLEOTIDE SEQUENCE</scope>
    <source>
        <strain evidence="1">KUC20120723A-06</strain>
    </source>
</reference>
<evidence type="ECO:0000313" key="1">
    <source>
        <dbReference type="EMBL" id="KAH7919055.1"/>
    </source>
</evidence>
<sequence>MSSSAESQEVLYYSAYLRAEQIFVASFTLLFYDHFITLHQEIEYFWSGPWNISRVLYFGIRYLPEVQVILIMLVNHGNIGYDAYVKLTEIGRSRFSNGALLYSCGRVAQVVLALSTVSIALNQAALTLRVCYLFTHRKVIQIGVVAVFLVCTAALIFLVASVSGVPGTAEEEHHLRVAVCKYASGENTFWRMYLPPVILHATLYLLTSYRLATAGGSTKNIESIARRFIGDFANTIITVAVSHAMLSLRTLAARLNVDPGWLLSHSELSRVHFKRGAHEGELFVEIQAGERDGLGIELSLRQETAAMEG</sequence>
<protein>
    <submittedName>
        <fullName evidence="1">Uncharacterized protein</fullName>
    </submittedName>
</protein>
<evidence type="ECO:0000313" key="2">
    <source>
        <dbReference type="Proteomes" id="UP000790709"/>
    </source>
</evidence>